<feature type="transmembrane region" description="Helical" evidence="2">
    <location>
        <begin position="7"/>
        <end position="28"/>
    </location>
</feature>
<name>A0ABW9ZZ31_9BACT</name>
<accession>A0ABW9ZZ31</accession>
<keyword evidence="4" id="KW-0418">Kinase</keyword>
<dbReference type="PANTHER" id="PTHR34220:SF7">
    <property type="entry name" value="SENSOR HISTIDINE KINASE YPDA"/>
    <property type="match status" value="1"/>
</dbReference>
<feature type="coiled-coil region" evidence="1">
    <location>
        <begin position="139"/>
        <end position="166"/>
    </location>
</feature>
<dbReference type="EMBL" id="JAACJS010000015">
    <property type="protein sequence ID" value="NCI50982.1"/>
    <property type="molecule type" value="Genomic_DNA"/>
</dbReference>
<keyword evidence="2" id="KW-0812">Transmembrane</keyword>
<dbReference type="PANTHER" id="PTHR34220">
    <property type="entry name" value="SENSOR HISTIDINE KINASE YPDA"/>
    <property type="match status" value="1"/>
</dbReference>
<dbReference type="InterPro" id="IPR050640">
    <property type="entry name" value="Bact_2-comp_sensor_kinase"/>
</dbReference>
<gene>
    <name evidence="4" type="ORF">GWC95_13695</name>
</gene>
<dbReference type="InterPro" id="IPR036890">
    <property type="entry name" value="HATPase_C_sf"/>
</dbReference>
<organism evidence="4 5">
    <name type="scientific">Sediminibacterium roseum</name>
    <dbReference type="NCBI Taxonomy" id="1978412"/>
    <lineage>
        <taxon>Bacteria</taxon>
        <taxon>Pseudomonadati</taxon>
        <taxon>Bacteroidota</taxon>
        <taxon>Chitinophagia</taxon>
        <taxon>Chitinophagales</taxon>
        <taxon>Chitinophagaceae</taxon>
        <taxon>Sediminibacterium</taxon>
    </lineage>
</organism>
<feature type="transmembrane region" description="Helical" evidence="2">
    <location>
        <begin position="74"/>
        <end position="94"/>
    </location>
</feature>
<keyword evidence="5" id="KW-1185">Reference proteome</keyword>
<keyword evidence="1" id="KW-0175">Coiled coil</keyword>
<keyword evidence="2" id="KW-1133">Transmembrane helix</keyword>
<reference evidence="4 5" key="1">
    <citation type="submission" date="2020-01" db="EMBL/GenBank/DDBJ databases">
        <title>Genome analysis.</title>
        <authorList>
            <person name="Wu S."/>
            <person name="Wang G."/>
        </authorList>
    </citation>
    <scope>NUCLEOTIDE SEQUENCE [LARGE SCALE GENOMIC DNA]</scope>
    <source>
        <strain evidence="4 5">SYL130</strain>
    </source>
</reference>
<comment type="caution">
    <text evidence="4">The sequence shown here is derived from an EMBL/GenBank/DDBJ whole genome shotgun (WGS) entry which is preliminary data.</text>
</comment>
<feature type="domain" description="Signal transduction histidine kinase internal region" evidence="3">
    <location>
        <begin position="158"/>
        <end position="236"/>
    </location>
</feature>
<dbReference type="RefSeq" id="WP_161819284.1">
    <property type="nucleotide sequence ID" value="NZ_JAACJS010000015.1"/>
</dbReference>
<proteinExistence type="predicted"/>
<evidence type="ECO:0000256" key="1">
    <source>
        <dbReference type="SAM" id="Coils"/>
    </source>
</evidence>
<dbReference type="InterPro" id="IPR010559">
    <property type="entry name" value="Sig_transdc_His_kin_internal"/>
</dbReference>
<sequence length="343" mass="39840">MEKKRYTWLHLLGWLLYFAYQVIGIFFFPDSKSEKNDPGYVTILNTSYDLSLAATFYFCYALIYPNLIQRRRMVLAVLGCIASPFVFVVCRYLLEETFYPAVFGFRNYGDGTTIRWYIIDNIYRGVPVIALSAVIWGVQQAYRKERENKQLREEKMKAELSFLKSQINPHFLFNTLNYIYSLAYPVSQQLADAVIRLSQLMRYMLTDSADEKVSLEKELDYIRHYTEVCGMLFENHFFVDMRVIGQPEGKMIAPLLLVPFFENAFKHGVVNDPSKPVQIVLTIGNNELKLQVANAINKQQKDHSSGIGLPNVRRRLELIYPGKHELHVTDDGAYYKTELSIQL</sequence>
<keyword evidence="4" id="KW-0808">Transferase</keyword>
<evidence type="ECO:0000313" key="4">
    <source>
        <dbReference type="EMBL" id="NCI50982.1"/>
    </source>
</evidence>
<keyword evidence="2" id="KW-0472">Membrane</keyword>
<feature type="transmembrane region" description="Helical" evidence="2">
    <location>
        <begin position="48"/>
        <end position="67"/>
    </location>
</feature>
<dbReference type="Gene3D" id="3.30.565.10">
    <property type="entry name" value="Histidine kinase-like ATPase, C-terminal domain"/>
    <property type="match status" value="1"/>
</dbReference>
<evidence type="ECO:0000256" key="2">
    <source>
        <dbReference type="SAM" id="Phobius"/>
    </source>
</evidence>
<dbReference type="GO" id="GO:0016301">
    <property type="term" value="F:kinase activity"/>
    <property type="evidence" value="ECO:0007669"/>
    <property type="project" value="UniProtKB-KW"/>
</dbReference>
<protein>
    <submittedName>
        <fullName evidence="4">Histidine kinase</fullName>
    </submittedName>
</protein>
<evidence type="ECO:0000259" key="3">
    <source>
        <dbReference type="Pfam" id="PF06580"/>
    </source>
</evidence>
<dbReference type="Pfam" id="PF06580">
    <property type="entry name" value="His_kinase"/>
    <property type="match status" value="1"/>
</dbReference>
<dbReference type="Proteomes" id="UP000753802">
    <property type="component" value="Unassembled WGS sequence"/>
</dbReference>
<evidence type="ECO:0000313" key="5">
    <source>
        <dbReference type="Proteomes" id="UP000753802"/>
    </source>
</evidence>